<dbReference type="AlphaFoldDB" id="A0A378VWA1"/>
<evidence type="ECO:0000313" key="1">
    <source>
        <dbReference type="EMBL" id="SUA21180.1"/>
    </source>
</evidence>
<gene>
    <name evidence="1" type="ORF">NCTC11421_01284</name>
</gene>
<protein>
    <submittedName>
        <fullName evidence="1">Uncharacterized protein</fullName>
    </submittedName>
</protein>
<organism evidence="1">
    <name type="scientific">Neisseria gonorrhoeae</name>
    <dbReference type="NCBI Taxonomy" id="485"/>
    <lineage>
        <taxon>Bacteria</taxon>
        <taxon>Pseudomonadati</taxon>
        <taxon>Pseudomonadota</taxon>
        <taxon>Betaproteobacteria</taxon>
        <taxon>Neisseriales</taxon>
        <taxon>Neisseriaceae</taxon>
        <taxon>Neisseria</taxon>
    </lineage>
</organism>
<accession>A0A378VWA1</accession>
<name>A0A378VWA1_NEIGO</name>
<proteinExistence type="predicted"/>
<dbReference type="EMBL" id="UGRI01000001">
    <property type="protein sequence ID" value="SUA21180.1"/>
    <property type="molecule type" value="Genomic_DNA"/>
</dbReference>
<sequence length="41" mass="4264">MSARENILAKLKKAGALPMGEPAVLIITAKRAFLGTAKPSV</sequence>
<reference evidence="1" key="1">
    <citation type="submission" date="2018-06" db="EMBL/GenBank/DDBJ databases">
        <authorList>
            <consortium name="Pathogen Informatics"/>
            <person name="Doyle S."/>
        </authorList>
    </citation>
    <scope>NUCLEOTIDE SEQUENCE [LARGE SCALE GENOMIC DNA]</scope>
    <source>
        <strain evidence="1">NCTC11421</strain>
    </source>
</reference>